<dbReference type="Gene3D" id="1.20.1260.10">
    <property type="match status" value="1"/>
</dbReference>
<proteinExistence type="predicted"/>
<dbReference type="InterPro" id="IPR009078">
    <property type="entry name" value="Ferritin-like_SF"/>
</dbReference>
<evidence type="ECO:0000259" key="1">
    <source>
        <dbReference type="Pfam" id="PF02915"/>
    </source>
</evidence>
<dbReference type="AlphaFoldDB" id="F7YW11"/>
<dbReference type="CDD" id="cd01045">
    <property type="entry name" value="Ferritin_like_AB"/>
    <property type="match status" value="1"/>
</dbReference>
<dbReference type="PANTHER" id="PTHR33531:SF7">
    <property type="entry name" value="HYPOTHETICAL MEMBRANE PROTEIN, CONSERVED"/>
    <property type="match status" value="1"/>
</dbReference>
<dbReference type="PANTHER" id="PTHR33531">
    <property type="entry name" value="RUBRERYTHRIN SUBFAMILY"/>
    <property type="match status" value="1"/>
</dbReference>
<reference evidence="2 3" key="1">
    <citation type="submission" date="2010-11" db="EMBL/GenBank/DDBJ databases">
        <title>The complete genome of Thermotoga thermarum DSM 5069.</title>
        <authorList>
            <consortium name="US DOE Joint Genome Institute (JGI-PGF)"/>
            <person name="Lucas S."/>
            <person name="Copeland A."/>
            <person name="Lapidus A."/>
            <person name="Bruce D."/>
            <person name="Goodwin L."/>
            <person name="Pitluck S."/>
            <person name="Kyrpides N."/>
            <person name="Mavromatis K."/>
            <person name="Ivanova N."/>
            <person name="Zeytun A."/>
            <person name="Brettin T."/>
            <person name="Detter J.C."/>
            <person name="Tapia R."/>
            <person name="Han C."/>
            <person name="Land M."/>
            <person name="Hauser L."/>
            <person name="Markowitz V."/>
            <person name="Cheng J.-F."/>
            <person name="Hugenholtz P."/>
            <person name="Woyke T."/>
            <person name="Wu D."/>
            <person name="Spring S."/>
            <person name="Schroeder M."/>
            <person name="Brambilla E."/>
            <person name="Klenk H.-P."/>
            <person name="Eisen J.A."/>
        </authorList>
    </citation>
    <scope>NUCLEOTIDE SEQUENCE [LARGE SCALE GENOMIC DNA]</scope>
    <source>
        <strain evidence="2 3">DSM 5069</strain>
    </source>
</reference>
<dbReference type="SUPFAM" id="SSF47240">
    <property type="entry name" value="Ferritin-like"/>
    <property type="match status" value="1"/>
</dbReference>
<dbReference type="Proteomes" id="UP000006804">
    <property type="component" value="Chromosome"/>
</dbReference>
<dbReference type="HOGENOM" id="CLU_122749_1_0_0"/>
<feature type="domain" description="Rubrerythrin diiron-binding" evidence="1">
    <location>
        <begin position="6"/>
        <end position="143"/>
    </location>
</feature>
<dbReference type="GO" id="GO:0016491">
    <property type="term" value="F:oxidoreductase activity"/>
    <property type="evidence" value="ECO:0007669"/>
    <property type="project" value="InterPro"/>
</dbReference>
<evidence type="ECO:0000313" key="2">
    <source>
        <dbReference type="EMBL" id="AEH50498.1"/>
    </source>
</evidence>
<accession>F7YW11</accession>
<gene>
    <name evidence="2" type="ORF">Theth_0403</name>
</gene>
<dbReference type="PATRIC" id="fig|688269.3.peg.414"/>
<dbReference type="InterPro" id="IPR012347">
    <property type="entry name" value="Ferritin-like"/>
</dbReference>
<dbReference type="eggNOG" id="COG1633">
    <property type="taxonomic scope" value="Bacteria"/>
</dbReference>
<sequence>MMSLSDLLSIALQIESTGYGFYTNLASMQTNEKLKNFFAKLADQEREHQKIFKELIGKVEQKIGGLSSWIEEETVGYLKSLAEVSIFPSLEKMKQNLSMQEALDLAINVEKDSIIFYSELIPYAADEVETIKKIINEEKRHLLDLLSTNL</sequence>
<dbReference type="STRING" id="688269.Theth_0403"/>
<keyword evidence="3" id="KW-1185">Reference proteome</keyword>
<dbReference type="OrthoDB" id="37405at2"/>
<name>F7YW11_9THEM</name>
<dbReference type="InterPro" id="IPR003251">
    <property type="entry name" value="Rr_diiron-bd_dom"/>
</dbReference>
<protein>
    <submittedName>
        <fullName evidence="2">Rubrerythrin</fullName>
    </submittedName>
</protein>
<dbReference type="GO" id="GO:0046872">
    <property type="term" value="F:metal ion binding"/>
    <property type="evidence" value="ECO:0007669"/>
    <property type="project" value="InterPro"/>
</dbReference>
<organism evidence="2 3">
    <name type="scientific">Pseudothermotoga thermarum DSM 5069</name>
    <dbReference type="NCBI Taxonomy" id="688269"/>
    <lineage>
        <taxon>Bacteria</taxon>
        <taxon>Thermotogati</taxon>
        <taxon>Thermotogota</taxon>
        <taxon>Thermotogae</taxon>
        <taxon>Thermotogales</taxon>
        <taxon>Thermotogaceae</taxon>
        <taxon>Pseudothermotoga</taxon>
    </lineage>
</organism>
<dbReference type="EMBL" id="CP002351">
    <property type="protein sequence ID" value="AEH50498.1"/>
    <property type="molecule type" value="Genomic_DNA"/>
</dbReference>
<dbReference type="KEGG" id="tta:Theth_0403"/>
<dbReference type="RefSeq" id="WP_013931721.1">
    <property type="nucleotide sequence ID" value="NC_015707.1"/>
</dbReference>
<evidence type="ECO:0000313" key="3">
    <source>
        <dbReference type="Proteomes" id="UP000006804"/>
    </source>
</evidence>
<dbReference type="Pfam" id="PF02915">
    <property type="entry name" value="Rubrerythrin"/>
    <property type="match status" value="1"/>
</dbReference>